<dbReference type="Proteomes" id="UP000178747">
    <property type="component" value="Unassembled WGS sequence"/>
</dbReference>
<gene>
    <name evidence="1" type="ORF">A3J62_01920</name>
</gene>
<reference evidence="1 2" key="1">
    <citation type="journal article" date="2016" name="Nat. Commun.">
        <title>Thousands of microbial genomes shed light on interconnected biogeochemical processes in an aquifer system.</title>
        <authorList>
            <person name="Anantharaman K."/>
            <person name="Brown C.T."/>
            <person name="Hug L.A."/>
            <person name="Sharon I."/>
            <person name="Castelle C.J."/>
            <person name="Probst A.J."/>
            <person name="Thomas B.C."/>
            <person name="Singh A."/>
            <person name="Wilkins M.J."/>
            <person name="Karaoz U."/>
            <person name="Brodie E.L."/>
            <person name="Williams K.H."/>
            <person name="Hubbard S.S."/>
            <person name="Banfield J.F."/>
        </authorList>
    </citation>
    <scope>NUCLEOTIDE SEQUENCE [LARGE SCALE GENOMIC DNA]</scope>
</reference>
<name>A0A1G1Y4I7_9BACT</name>
<organism evidence="1 2">
    <name type="scientific">Candidatus Buchananbacteria bacterium RIFCSPHIGHO2_02_FULL_38_8</name>
    <dbReference type="NCBI Taxonomy" id="1797538"/>
    <lineage>
        <taxon>Bacteria</taxon>
        <taxon>Candidatus Buchananiibacteriota</taxon>
    </lineage>
</organism>
<evidence type="ECO:0000313" key="1">
    <source>
        <dbReference type="EMBL" id="OGY47161.1"/>
    </source>
</evidence>
<dbReference type="EMBL" id="MHIH01000053">
    <property type="protein sequence ID" value="OGY47161.1"/>
    <property type="molecule type" value="Genomic_DNA"/>
</dbReference>
<dbReference type="AlphaFoldDB" id="A0A1G1Y4I7"/>
<accession>A0A1G1Y4I7</accession>
<protein>
    <submittedName>
        <fullName evidence="1">Uncharacterized protein</fullName>
    </submittedName>
</protein>
<sequence>MSKGNFLSKAEGKAAEGEYVESLVGERNENIELVLDFPQDPDGMSRQKVRIKEQKEELTKAAEFVLDGLREEEYENLGFVESYENLRKRAEWILRVIETF</sequence>
<comment type="caution">
    <text evidence="1">The sequence shown here is derived from an EMBL/GenBank/DDBJ whole genome shotgun (WGS) entry which is preliminary data.</text>
</comment>
<proteinExistence type="predicted"/>
<evidence type="ECO:0000313" key="2">
    <source>
        <dbReference type="Proteomes" id="UP000178747"/>
    </source>
</evidence>